<name>A0ACB7IMU5_PLECO</name>
<dbReference type="EMBL" id="WQMT02000009">
    <property type="protein sequence ID" value="KAG9218848.1"/>
    <property type="molecule type" value="Genomic_DNA"/>
</dbReference>
<sequence>MLAKIIAVLGCILPLIVGQLHPTEPATYRSLPSLREQAKILDEWKDVRIGNIPTLLDKYGVDGWLMSQREHAEDVIWWSIKNATDFDAHRRTIILFHNKRSEKLPNPIKWVDNTGSAWPELINTLETLQMQRIAINVDSDINFASGLHVGELNALQENIFESWDGQLVNVPMLGVEYVATRVDGMLEYYRDLQEIVWAMLEEGFSHNIVEPGVTMTVDLQWWFREKMQALNVTTWNQPRISVIVPESFPGWEGTDDVIQEGDLLHIDFGITAMGLNTDTQHMAYVLRTSEGEKDAPGGLREGVKKANRMQDIVLDYMRPGLTGNEVLTKSLERMKAENISGQIFCHPIGDWGHDAGAVIGFTNLPEHVPILGDLPMIPNTFYSIELYAYHFVPERNETLRFRLEENAHWSEEARRWRFVRGRQEKLHIIDQTKGHRDTARPPLIQIQ</sequence>
<accession>A0ACB7IMU5</accession>
<protein>
    <submittedName>
        <fullName evidence="1">Uncharacterized protein</fullName>
    </submittedName>
</protein>
<reference evidence="1 2" key="1">
    <citation type="journal article" date="2021" name="Appl. Environ. Microbiol.">
        <title>Genetic linkage and physical mapping for an oyster mushroom Pleurotus cornucopiae and QTL analysis for the trait cap color.</title>
        <authorList>
            <person name="Zhang Y."/>
            <person name="Gao W."/>
            <person name="Sonnenberg A."/>
            <person name="Chen Q."/>
            <person name="Zhang J."/>
            <person name="Huang C."/>
        </authorList>
    </citation>
    <scope>NUCLEOTIDE SEQUENCE [LARGE SCALE GENOMIC DNA]</scope>
    <source>
        <strain evidence="1">CCMSSC00406</strain>
    </source>
</reference>
<comment type="caution">
    <text evidence="1">The sequence shown here is derived from an EMBL/GenBank/DDBJ whole genome shotgun (WGS) entry which is preliminary data.</text>
</comment>
<keyword evidence="2" id="KW-1185">Reference proteome</keyword>
<evidence type="ECO:0000313" key="2">
    <source>
        <dbReference type="Proteomes" id="UP000824881"/>
    </source>
</evidence>
<evidence type="ECO:0000313" key="1">
    <source>
        <dbReference type="EMBL" id="KAG9218848.1"/>
    </source>
</evidence>
<proteinExistence type="predicted"/>
<gene>
    <name evidence="1" type="ORF">CCMSSC00406_0001038</name>
</gene>
<organism evidence="1 2">
    <name type="scientific">Pleurotus cornucopiae</name>
    <name type="common">Cornucopia mushroom</name>
    <dbReference type="NCBI Taxonomy" id="5321"/>
    <lineage>
        <taxon>Eukaryota</taxon>
        <taxon>Fungi</taxon>
        <taxon>Dikarya</taxon>
        <taxon>Basidiomycota</taxon>
        <taxon>Agaricomycotina</taxon>
        <taxon>Agaricomycetes</taxon>
        <taxon>Agaricomycetidae</taxon>
        <taxon>Agaricales</taxon>
        <taxon>Pleurotineae</taxon>
        <taxon>Pleurotaceae</taxon>
        <taxon>Pleurotus</taxon>
    </lineage>
</organism>
<dbReference type="Proteomes" id="UP000824881">
    <property type="component" value="Unassembled WGS sequence"/>
</dbReference>